<proteinExistence type="predicted"/>
<feature type="transmembrane region" description="Helical" evidence="1">
    <location>
        <begin position="62"/>
        <end position="83"/>
    </location>
</feature>
<evidence type="ECO:0000256" key="1">
    <source>
        <dbReference type="SAM" id="Phobius"/>
    </source>
</evidence>
<dbReference type="RefSeq" id="WP_349227381.1">
    <property type="nucleotide sequence ID" value="NZ_JBBNOP010000005.1"/>
</dbReference>
<sequence>MSVGMLVAVLVAALLQGFWFSGFVLKRMRYATRLAGFALTAAPLIFACGWFAGWFPPRIESAASFFIVFLAIFAFVSVGYTLYFKKVAGGYQEALEAYRKQAAEKRG</sequence>
<feature type="transmembrane region" description="Helical" evidence="1">
    <location>
        <begin position="6"/>
        <end position="25"/>
    </location>
</feature>
<keyword evidence="1" id="KW-1133">Transmembrane helix</keyword>
<gene>
    <name evidence="2" type="ORF">AAA083_07535</name>
</gene>
<name>A0ABV1JCL5_9ACTN</name>
<keyword evidence="1" id="KW-0472">Membrane</keyword>
<evidence type="ECO:0000313" key="3">
    <source>
        <dbReference type="Proteomes" id="UP001487305"/>
    </source>
</evidence>
<protein>
    <submittedName>
        <fullName evidence="2">DUF3021 family protein</fullName>
    </submittedName>
</protein>
<feature type="transmembrane region" description="Helical" evidence="1">
    <location>
        <begin position="37"/>
        <end position="56"/>
    </location>
</feature>
<evidence type="ECO:0000313" key="2">
    <source>
        <dbReference type="EMBL" id="MEQ3362824.1"/>
    </source>
</evidence>
<reference evidence="2 3" key="1">
    <citation type="submission" date="2024-04" db="EMBL/GenBank/DDBJ databases">
        <title>Human intestinal bacterial collection.</title>
        <authorList>
            <person name="Pauvert C."/>
            <person name="Hitch T.C.A."/>
            <person name="Clavel T."/>
        </authorList>
    </citation>
    <scope>NUCLEOTIDE SEQUENCE [LARGE SCALE GENOMIC DNA]</scope>
    <source>
        <strain evidence="2 3">CLA-KB-H42</strain>
    </source>
</reference>
<dbReference type="Proteomes" id="UP001487305">
    <property type="component" value="Unassembled WGS sequence"/>
</dbReference>
<dbReference type="EMBL" id="JBBNOP010000005">
    <property type="protein sequence ID" value="MEQ3362824.1"/>
    <property type="molecule type" value="Genomic_DNA"/>
</dbReference>
<organism evidence="2 3">
    <name type="scientific">Raoultibacter massiliensis</name>
    <dbReference type="NCBI Taxonomy" id="1852371"/>
    <lineage>
        <taxon>Bacteria</taxon>
        <taxon>Bacillati</taxon>
        <taxon>Actinomycetota</taxon>
        <taxon>Coriobacteriia</taxon>
        <taxon>Eggerthellales</taxon>
        <taxon>Eggerthellaceae</taxon>
        <taxon>Raoultibacter</taxon>
    </lineage>
</organism>
<comment type="caution">
    <text evidence="2">The sequence shown here is derived from an EMBL/GenBank/DDBJ whole genome shotgun (WGS) entry which is preliminary data.</text>
</comment>
<keyword evidence="3" id="KW-1185">Reference proteome</keyword>
<keyword evidence="1" id="KW-0812">Transmembrane</keyword>
<accession>A0ABV1JCL5</accession>